<organism evidence="2 3">
    <name type="scientific">Blattamonas nauphoetae</name>
    <dbReference type="NCBI Taxonomy" id="2049346"/>
    <lineage>
        <taxon>Eukaryota</taxon>
        <taxon>Metamonada</taxon>
        <taxon>Preaxostyla</taxon>
        <taxon>Oxymonadida</taxon>
        <taxon>Blattamonas</taxon>
    </lineage>
</organism>
<feature type="signal peptide" evidence="1">
    <location>
        <begin position="1"/>
        <end position="17"/>
    </location>
</feature>
<protein>
    <submittedName>
        <fullName evidence="2">Uncharacterized protein</fullName>
    </submittedName>
</protein>
<keyword evidence="1" id="KW-0732">Signal</keyword>
<dbReference type="Proteomes" id="UP001281761">
    <property type="component" value="Unassembled WGS sequence"/>
</dbReference>
<evidence type="ECO:0000313" key="2">
    <source>
        <dbReference type="EMBL" id="KAK2957286.1"/>
    </source>
</evidence>
<feature type="chain" id="PRO_5046381181" evidence="1">
    <location>
        <begin position="18"/>
        <end position="1068"/>
    </location>
</feature>
<comment type="caution">
    <text evidence="2">The sequence shown here is derived from an EMBL/GenBank/DDBJ whole genome shotgun (WGS) entry which is preliminary data.</text>
</comment>
<proteinExistence type="predicted"/>
<reference evidence="2 3" key="1">
    <citation type="journal article" date="2022" name="bioRxiv">
        <title>Genomics of Preaxostyla Flagellates Illuminates Evolutionary Transitions and the Path Towards Mitochondrial Loss.</title>
        <authorList>
            <person name="Novak L.V.F."/>
            <person name="Treitli S.C."/>
            <person name="Pyrih J."/>
            <person name="Halakuc P."/>
            <person name="Pipaliya S.V."/>
            <person name="Vacek V."/>
            <person name="Brzon O."/>
            <person name="Soukal P."/>
            <person name="Eme L."/>
            <person name="Dacks J.B."/>
            <person name="Karnkowska A."/>
            <person name="Elias M."/>
            <person name="Hampl V."/>
        </authorList>
    </citation>
    <scope>NUCLEOTIDE SEQUENCE [LARGE SCALE GENOMIC DNA]</scope>
    <source>
        <strain evidence="2">NAU3</strain>
        <tissue evidence="2">Gut</tissue>
    </source>
</reference>
<name>A0ABQ9Y0L4_9EUKA</name>
<evidence type="ECO:0000256" key="1">
    <source>
        <dbReference type="SAM" id="SignalP"/>
    </source>
</evidence>
<keyword evidence="3" id="KW-1185">Reference proteome</keyword>
<sequence length="1068" mass="118554">MGLLRCLLMQLAKLSEIFPLVSVEALSEDVLSLFRSFFSDPQQYLVFNPQSHRTRLQPFEAILCNELLACSIIGCGEAVSETIVSNFPSSHPELIDSFLAKVNLSSHPSDTHFRRDRHLNLISTLSQSSSPLFTKLSEPLLDPSFPLYSLLSPRSFTDPASSFLRLANTNPSFFHRLVETHAEPILDHAVSTALFTVRVVSDEPCEPHCLDFGRATQNWVVLLNVMAEVKMDLTQKRRHFNAFPSSLVTFLILSAASTNADMSTAAVSVFSKQFGLSRSHTETLLFATPTSFPLSDAFTPRHSLEFDDSDHMRSPSQSICAEAGCCVVLQSRSDNLSTDKNIDFSMLGIHFAACLVNALHSTTTLPHSFPFFSPELCGLSQQPSTWNDNLQPSALAALTTLAEITLNLAFPYFRKSSLPEADEESRHINFVHLFPFLGVESQTMLLSSFYKFYHSNTQSISGSLVGNVKVLVEMATVNSYNTPIALLTVMRNVIDLFSPTDRVSPRIVHNFRNLVKFETLIVEKLNTADGEERWKLLTQLSVLSIDIPNIANELIKTENDAQALFLLSIHKIRFTPTLDLHLDSNPAAFDRVVELAGHVNNLPLVSVAMEHIGKTVETHVLPPSAPRMFKIEPKREMCELVLSTLHGMAACRREGVEEGWTVGRDEVTSQIVDSCLKMLRVLMSAESFDPTPFVDSLISLTVTTDPSLLRSILMVLQEIEERTRNTTTPFSICIATAPFRGIHESSVTQQPLPSIVANILLFASIAVLRSSSQRDDSFSPHQVLQGLKENLVTDITKETAKTVCLVLEEERARSGTSRTPGVSITISLDQASRFTTPQQLFLTLFQMIRPDDPSTITASKLIPLAPFFTRILTIVVPSSPDRVEFPFLRSKYSQLCDSFITLVLSLINPNNPTDLSFHPLSSLLSVLSLALVLIQSNPKARQAVLALTEEGIEDRFEITIESFSNAPPNKWKGANTQHPSYRFIPGQLGGWINVHHPQNFHQVPPIAVGLLSCVQSRWQCPVQCPVSYLGAEGVHKTGQWVKSKSLQQNDSKRQGKVFCGQSRDISAD</sequence>
<accession>A0ABQ9Y0L4</accession>
<gene>
    <name evidence="2" type="ORF">BLNAU_7664</name>
</gene>
<evidence type="ECO:0000313" key="3">
    <source>
        <dbReference type="Proteomes" id="UP001281761"/>
    </source>
</evidence>
<dbReference type="EMBL" id="JARBJD010000047">
    <property type="protein sequence ID" value="KAK2957286.1"/>
    <property type="molecule type" value="Genomic_DNA"/>
</dbReference>